<evidence type="ECO:0008006" key="3">
    <source>
        <dbReference type="Google" id="ProtNLM"/>
    </source>
</evidence>
<protein>
    <recommendedName>
        <fullName evidence="3">Integrase catalytic domain-containing protein</fullName>
    </recommendedName>
</protein>
<evidence type="ECO:0000313" key="2">
    <source>
        <dbReference type="Proteomes" id="UP000031668"/>
    </source>
</evidence>
<dbReference type="AlphaFoldDB" id="A0A0C2M274"/>
<keyword evidence="2" id="KW-1185">Reference proteome</keyword>
<organism evidence="1 2">
    <name type="scientific">Thelohanellus kitauei</name>
    <name type="common">Myxosporean</name>
    <dbReference type="NCBI Taxonomy" id="669202"/>
    <lineage>
        <taxon>Eukaryota</taxon>
        <taxon>Metazoa</taxon>
        <taxon>Cnidaria</taxon>
        <taxon>Myxozoa</taxon>
        <taxon>Myxosporea</taxon>
        <taxon>Bivalvulida</taxon>
        <taxon>Platysporina</taxon>
        <taxon>Myxobolidae</taxon>
        <taxon>Thelohanellus</taxon>
    </lineage>
</organism>
<name>A0A0C2M274_THEKT</name>
<dbReference type="Gene3D" id="3.30.420.10">
    <property type="entry name" value="Ribonuclease H-like superfamily/Ribonuclease H"/>
    <property type="match status" value="1"/>
</dbReference>
<dbReference type="EMBL" id="JWZT01005379">
    <property type="protein sequence ID" value="KII61140.1"/>
    <property type="molecule type" value="Genomic_DNA"/>
</dbReference>
<reference evidence="1 2" key="1">
    <citation type="journal article" date="2014" name="Genome Biol. Evol.">
        <title>The genome of the myxosporean Thelohanellus kitauei shows adaptations to nutrient acquisition within its fish host.</title>
        <authorList>
            <person name="Yang Y."/>
            <person name="Xiong J."/>
            <person name="Zhou Z."/>
            <person name="Huo F."/>
            <person name="Miao W."/>
            <person name="Ran C."/>
            <person name="Liu Y."/>
            <person name="Zhang J."/>
            <person name="Feng J."/>
            <person name="Wang M."/>
            <person name="Wang M."/>
            <person name="Wang L."/>
            <person name="Yao B."/>
        </authorList>
    </citation>
    <scope>NUCLEOTIDE SEQUENCE [LARGE SCALE GENOMIC DNA]</scope>
    <source>
        <strain evidence="1">Wuqing</strain>
    </source>
</reference>
<comment type="caution">
    <text evidence="1">The sequence shown here is derived from an EMBL/GenBank/DDBJ whole genome shotgun (WGS) entry which is preliminary data.</text>
</comment>
<proteinExistence type="predicted"/>
<dbReference type="SUPFAM" id="SSF53098">
    <property type="entry name" value="Ribonuclease H-like"/>
    <property type="match status" value="1"/>
</dbReference>
<dbReference type="InterPro" id="IPR036397">
    <property type="entry name" value="RNaseH_sf"/>
</dbReference>
<sequence length="141" mass="16786">MSKGLVERFNISIKELLRTLLIDMYEWDTHLDKVLFALRISANNNTGYSPSHIVYEKNIKLTFDHMEKEVKNFNSQPYHIFIKNIENDLNDIIHKVQRALCDVRDKMDSYYNENACENKYTIGDNVFIKNMIRGKLDLFYQ</sequence>
<accession>A0A0C2M274</accession>
<evidence type="ECO:0000313" key="1">
    <source>
        <dbReference type="EMBL" id="KII61140.1"/>
    </source>
</evidence>
<dbReference type="GO" id="GO:0003676">
    <property type="term" value="F:nucleic acid binding"/>
    <property type="evidence" value="ECO:0007669"/>
    <property type="project" value="InterPro"/>
</dbReference>
<dbReference type="OrthoDB" id="10066265at2759"/>
<dbReference type="Proteomes" id="UP000031668">
    <property type="component" value="Unassembled WGS sequence"/>
</dbReference>
<dbReference type="InterPro" id="IPR012337">
    <property type="entry name" value="RNaseH-like_sf"/>
</dbReference>
<gene>
    <name evidence="1" type="ORF">RF11_05863</name>
</gene>